<accession>A0E874</accession>
<dbReference type="EMBL" id="CT868663">
    <property type="protein sequence ID" value="CAK91491.1"/>
    <property type="molecule type" value="Genomic_DNA"/>
</dbReference>
<dbReference type="OMA" id="CQIFQES"/>
<dbReference type="Proteomes" id="UP000000600">
    <property type="component" value="Unassembled WGS sequence"/>
</dbReference>
<dbReference type="HOGENOM" id="CLU_1605911_0_0_1"/>
<dbReference type="RefSeq" id="XP_001458888.1">
    <property type="nucleotide sequence ID" value="XM_001458851.1"/>
</dbReference>
<evidence type="ECO:0000313" key="2">
    <source>
        <dbReference type="Proteomes" id="UP000000600"/>
    </source>
</evidence>
<sequence>MKSTDLQSQNQVSWLLNLVGKFSTKDLQGQNLKEIGEDYVKKISQIAQLQSGFIFSYDIQKQEFEEKLFHIYPNILICQSDKTYTHLILSNCTLQKEQIQYKEAKTYGFIISNNFGNTYLFFSQFIQYRNWYKLMKQYCKLNDFFGKYKLTDRMLPGVYQCYKKTV</sequence>
<keyword evidence="2" id="KW-1185">Reference proteome</keyword>
<evidence type="ECO:0000313" key="1">
    <source>
        <dbReference type="EMBL" id="CAK91491.1"/>
    </source>
</evidence>
<name>A0E874_PARTE</name>
<gene>
    <name evidence="1" type="ORF">GSPATT00024219001</name>
</gene>
<reference evidence="1 2" key="1">
    <citation type="journal article" date="2006" name="Nature">
        <title>Global trends of whole-genome duplications revealed by the ciliate Paramecium tetraurelia.</title>
        <authorList>
            <consortium name="Genoscope"/>
            <person name="Aury J.-M."/>
            <person name="Jaillon O."/>
            <person name="Duret L."/>
            <person name="Noel B."/>
            <person name="Jubin C."/>
            <person name="Porcel B.M."/>
            <person name="Segurens B."/>
            <person name="Daubin V."/>
            <person name="Anthouard V."/>
            <person name="Aiach N."/>
            <person name="Arnaiz O."/>
            <person name="Billaut A."/>
            <person name="Beisson J."/>
            <person name="Blanc I."/>
            <person name="Bouhouche K."/>
            <person name="Camara F."/>
            <person name="Duharcourt S."/>
            <person name="Guigo R."/>
            <person name="Gogendeau D."/>
            <person name="Katinka M."/>
            <person name="Keller A.-M."/>
            <person name="Kissmehl R."/>
            <person name="Klotz C."/>
            <person name="Koll F."/>
            <person name="Le Moue A."/>
            <person name="Lepere C."/>
            <person name="Malinsky S."/>
            <person name="Nowacki M."/>
            <person name="Nowak J.K."/>
            <person name="Plattner H."/>
            <person name="Poulain J."/>
            <person name="Ruiz F."/>
            <person name="Serrano V."/>
            <person name="Zagulski M."/>
            <person name="Dessen P."/>
            <person name="Betermier M."/>
            <person name="Weissenbach J."/>
            <person name="Scarpelli C."/>
            <person name="Schachter V."/>
            <person name="Sperling L."/>
            <person name="Meyer E."/>
            <person name="Cohen J."/>
            <person name="Wincker P."/>
        </authorList>
    </citation>
    <scope>NUCLEOTIDE SEQUENCE [LARGE SCALE GENOMIC DNA]</scope>
    <source>
        <strain evidence="1 2">Stock d4-2</strain>
    </source>
</reference>
<organism evidence="1 2">
    <name type="scientific">Paramecium tetraurelia</name>
    <dbReference type="NCBI Taxonomy" id="5888"/>
    <lineage>
        <taxon>Eukaryota</taxon>
        <taxon>Sar</taxon>
        <taxon>Alveolata</taxon>
        <taxon>Ciliophora</taxon>
        <taxon>Intramacronucleata</taxon>
        <taxon>Oligohymenophorea</taxon>
        <taxon>Peniculida</taxon>
        <taxon>Parameciidae</taxon>
        <taxon>Paramecium</taxon>
    </lineage>
</organism>
<dbReference type="InParanoid" id="A0E874"/>
<dbReference type="GeneID" id="5044673"/>
<dbReference type="AlphaFoldDB" id="A0E874"/>
<dbReference type="KEGG" id="ptm:GSPATT00024219001"/>
<protein>
    <recommendedName>
        <fullName evidence="3">PH domain-containing protein</fullName>
    </recommendedName>
</protein>
<evidence type="ECO:0008006" key="3">
    <source>
        <dbReference type="Google" id="ProtNLM"/>
    </source>
</evidence>
<proteinExistence type="predicted"/>